<reference evidence="1" key="2">
    <citation type="journal article" date="2019" name="Genome Biol. Evol.">
        <title>Day and night: Metabolic profiles and evolutionary relationships of six axenic non-marine cyanobacteria.</title>
        <authorList>
            <person name="Will S.E."/>
            <person name="Henke P."/>
            <person name="Boedeker C."/>
            <person name="Huang S."/>
            <person name="Brinkmann H."/>
            <person name="Rohde M."/>
            <person name="Jarek M."/>
            <person name="Friedl T."/>
            <person name="Seufert S."/>
            <person name="Schumacher M."/>
            <person name="Overmann J."/>
            <person name="Neumann-Schaal M."/>
            <person name="Petersen J."/>
        </authorList>
    </citation>
    <scope>NUCLEOTIDE SEQUENCE [LARGE SCALE GENOMIC DNA]</scope>
    <source>
        <strain evidence="1">PCC 7102</strain>
    </source>
</reference>
<gene>
    <name evidence="1" type="ORF">DSM106972_091600</name>
</gene>
<comment type="caution">
    <text evidence="1">The sequence shown here is derived from an EMBL/GenBank/DDBJ whole genome shotgun (WGS) entry which is preliminary data.</text>
</comment>
<reference evidence="1" key="1">
    <citation type="submission" date="2018-12" db="EMBL/GenBank/DDBJ databases">
        <authorList>
            <person name="Will S."/>
            <person name="Neumann-Schaal M."/>
            <person name="Henke P."/>
        </authorList>
    </citation>
    <scope>NUCLEOTIDE SEQUENCE</scope>
    <source>
        <strain evidence="1">PCC 7102</strain>
    </source>
</reference>
<dbReference type="EMBL" id="RSCL01000044">
    <property type="protein sequence ID" value="RUS95000.1"/>
    <property type="molecule type" value="Genomic_DNA"/>
</dbReference>
<dbReference type="AlphaFoldDB" id="A0A3S1ALQ2"/>
<accession>A0A3S1ALQ2</accession>
<protein>
    <submittedName>
        <fullName evidence="1">Uncharacterized protein</fullName>
    </submittedName>
</protein>
<dbReference type="RefSeq" id="WP_127087108.1">
    <property type="nucleotide sequence ID" value="NZ_RSCL01000044.1"/>
</dbReference>
<proteinExistence type="predicted"/>
<organism evidence="1 2">
    <name type="scientific">Dulcicalothrix desertica PCC 7102</name>
    <dbReference type="NCBI Taxonomy" id="232991"/>
    <lineage>
        <taxon>Bacteria</taxon>
        <taxon>Bacillati</taxon>
        <taxon>Cyanobacteriota</taxon>
        <taxon>Cyanophyceae</taxon>
        <taxon>Nostocales</taxon>
        <taxon>Calotrichaceae</taxon>
        <taxon>Dulcicalothrix</taxon>
    </lineage>
</organism>
<evidence type="ECO:0000313" key="2">
    <source>
        <dbReference type="Proteomes" id="UP000271624"/>
    </source>
</evidence>
<dbReference type="Proteomes" id="UP000271624">
    <property type="component" value="Unassembled WGS sequence"/>
</dbReference>
<name>A0A3S1ALQ2_9CYAN</name>
<evidence type="ECO:0000313" key="1">
    <source>
        <dbReference type="EMBL" id="RUS95000.1"/>
    </source>
</evidence>
<keyword evidence="2" id="KW-1185">Reference proteome</keyword>
<sequence>MSIRSSLQYLQLAQRKLNASNLAPREKSFIEPELVVGLETIHDDQGNYPQVLEITRKYLN</sequence>